<feature type="transmembrane region" description="Helical" evidence="6">
    <location>
        <begin position="114"/>
        <end position="137"/>
    </location>
</feature>
<evidence type="ECO:0000313" key="8">
    <source>
        <dbReference type="Proteomes" id="UP000323166"/>
    </source>
</evidence>
<feature type="transmembrane region" description="Helical" evidence="6">
    <location>
        <begin position="47"/>
        <end position="66"/>
    </location>
</feature>
<dbReference type="Proteomes" id="UP000323166">
    <property type="component" value="Unassembled WGS sequence"/>
</dbReference>
<sequence length="417" mass="45216">MISNDKQIKPMSLRRNFSWTFTGNVIYAACQWGMLMAMAKLGTPVVVGQYTLGLAVTAPVFMLTNLQLRGVQATDAKDEHSFGEYLGLRISGSAVALAIILLIIWFGGYRGETAVVIMLLGLAKFIESVSDICFGLAQKHEQMQLIAKSHIVKGILSLVVLVIILIVTGSITLSIVGLIISWFLVLVLYDWVNTRNFSEPQPVFSGEKLWPLARLSLPLGAVMALISLNSNIPRYFIEHELSIEALGYFSAMAYLIVAGNTVVSALGQSASPRLAKYFAFANMKAYRRLLLKLALLGAGLGIMGLGVSVTFGREILALLYTPEYAEYAGIFNLIIVSAGIGYVASFLGYGLTAARFFKIQPAIFCIVTLVSLSSCAILIPIAGLKGAAYALIITSLVQLLVSLLAIVYKMHFIPAKR</sequence>
<evidence type="ECO:0000256" key="3">
    <source>
        <dbReference type="ARBA" id="ARBA00022692"/>
    </source>
</evidence>
<name>A0A5S4ZN12_9FIRM</name>
<organism evidence="7 8">
    <name type="scientific">Desulfallas thermosapovorans DSM 6562</name>
    <dbReference type="NCBI Taxonomy" id="1121431"/>
    <lineage>
        <taxon>Bacteria</taxon>
        <taxon>Bacillati</taxon>
        <taxon>Bacillota</taxon>
        <taxon>Clostridia</taxon>
        <taxon>Eubacteriales</taxon>
        <taxon>Desulfallaceae</taxon>
        <taxon>Desulfallas</taxon>
    </lineage>
</organism>
<comment type="caution">
    <text evidence="7">The sequence shown here is derived from an EMBL/GenBank/DDBJ whole genome shotgun (WGS) entry which is preliminary data.</text>
</comment>
<feature type="transmembrane region" description="Helical" evidence="6">
    <location>
        <begin position="388"/>
        <end position="408"/>
    </location>
</feature>
<dbReference type="PANTHER" id="PTHR30250">
    <property type="entry name" value="PST FAMILY PREDICTED COLANIC ACID TRANSPORTER"/>
    <property type="match status" value="1"/>
</dbReference>
<feature type="transmembrane region" description="Helical" evidence="6">
    <location>
        <begin position="21"/>
        <end position="41"/>
    </location>
</feature>
<keyword evidence="8" id="KW-1185">Reference proteome</keyword>
<dbReference type="InterPro" id="IPR002797">
    <property type="entry name" value="Polysacc_synth"/>
</dbReference>
<gene>
    <name evidence="7" type="ORF">LX24_02772</name>
</gene>
<dbReference type="PANTHER" id="PTHR30250:SF11">
    <property type="entry name" value="O-ANTIGEN TRANSPORTER-RELATED"/>
    <property type="match status" value="1"/>
</dbReference>
<feature type="transmembrane region" description="Helical" evidence="6">
    <location>
        <begin position="158"/>
        <end position="189"/>
    </location>
</feature>
<evidence type="ECO:0000313" key="7">
    <source>
        <dbReference type="EMBL" id="TYO93243.1"/>
    </source>
</evidence>
<evidence type="ECO:0000256" key="6">
    <source>
        <dbReference type="SAM" id="Phobius"/>
    </source>
</evidence>
<dbReference type="AlphaFoldDB" id="A0A5S4ZN12"/>
<evidence type="ECO:0000256" key="1">
    <source>
        <dbReference type="ARBA" id="ARBA00004651"/>
    </source>
</evidence>
<protein>
    <submittedName>
        <fullName evidence="7">O-antigen/teichoic acid export membrane protein</fullName>
    </submittedName>
</protein>
<accession>A0A5S4ZN12</accession>
<feature type="transmembrane region" description="Helical" evidence="6">
    <location>
        <begin position="289"/>
        <end position="309"/>
    </location>
</feature>
<feature type="transmembrane region" description="Helical" evidence="6">
    <location>
        <begin position="363"/>
        <end position="382"/>
    </location>
</feature>
<dbReference type="RefSeq" id="WP_166512704.1">
    <property type="nucleotide sequence ID" value="NZ_VNHM01000021.1"/>
</dbReference>
<feature type="transmembrane region" description="Helical" evidence="6">
    <location>
        <begin position="329"/>
        <end position="351"/>
    </location>
</feature>
<reference evidence="7 8" key="1">
    <citation type="submission" date="2019-07" db="EMBL/GenBank/DDBJ databases">
        <title>Genomic Encyclopedia of Type Strains, Phase I: the one thousand microbial genomes (KMG-I) project.</title>
        <authorList>
            <person name="Kyrpides N."/>
        </authorList>
    </citation>
    <scope>NUCLEOTIDE SEQUENCE [LARGE SCALE GENOMIC DNA]</scope>
    <source>
        <strain evidence="7 8">DSM 6562</strain>
    </source>
</reference>
<feature type="transmembrane region" description="Helical" evidence="6">
    <location>
        <begin position="86"/>
        <end position="108"/>
    </location>
</feature>
<dbReference type="InterPro" id="IPR050833">
    <property type="entry name" value="Poly_Biosynth_Transport"/>
</dbReference>
<dbReference type="EMBL" id="VNHM01000021">
    <property type="protein sequence ID" value="TYO93243.1"/>
    <property type="molecule type" value="Genomic_DNA"/>
</dbReference>
<proteinExistence type="predicted"/>
<dbReference type="Pfam" id="PF01943">
    <property type="entry name" value="Polysacc_synt"/>
    <property type="match status" value="1"/>
</dbReference>
<keyword evidence="5 6" id="KW-0472">Membrane</keyword>
<evidence type="ECO:0000256" key="2">
    <source>
        <dbReference type="ARBA" id="ARBA00022475"/>
    </source>
</evidence>
<keyword evidence="3 6" id="KW-0812">Transmembrane</keyword>
<keyword evidence="2" id="KW-1003">Cell membrane</keyword>
<evidence type="ECO:0000256" key="5">
    <source>
        <dbReference type="ARBA" id="ARBA00023136"/>
    </source>
</evidence>
<keyword evidence="4 6" id="KW-1133">Transmembrane helix</keyword>
<evidence type="ECO:0000256" key="4">
    <source>
        <dbReference type="ARBA" id="ARBA00022989"/>
    </source>
</evidence>
<dbReference type="GO" id="GO:0005886">
    <property type="term" value="C:plasma membrane"/>
    <property type="evidence" value="ECO:0007669"/>
    <property type="project" value="UniProtKB-SubCell"/>
</dbReference>
<comment type="subcellular location">
    <subcellularLocation>
        <location evidence="1">Cell membrane</location>
        <topology evidence="1">Multi-pass membrane protein</topology>
    </subcellularLocation>
</comment>